<evidence type="ECO:0000313" key="3">
    <source>
        <dbReference type="EMBL" id="ANS74360.1"/>
    </source>
</evidence>
<keyword evidence="4" id="KW-1185">Reference proteome</keyword>
<evidence type="ECO:0000256" key="1">
    <source>
        <dbReference type="ARBA" id="ARBA00004127"/>
    </source>
</evidence>
<dbReference type="PANTHER" id="PTHR34821">
    <property type="entry name" value="INNER MEMBRANE PROTEIN YDCZ"/>
    <property type="match status" value="1"/>
</dbReference>
<evidence type="ECO:0000256" key="2">
    <source>
        <dbReference type="SAM" id="Phobius"/>
    </source>
</evidence>
<dbReference type="SUPFAM" id="SSF103481">
    <property type="entry name" value="Multidrug resistance efflux transporter EmrE"/>
    <property type="match status" value="1"/>
</dbReference>
<dbReference type="PANTHER" id="PTHR34821:SF3">
    <property type="entry name" value="MEMBRANE PROTEIN"/>
    <property type="match status" value="1"/>
</dbReference>
<feature type="transmembrane region" description="Helical" evidence="2">
    <location>
        <begin position="33"/>
        <end position="55"/>
    </location>
</feature>
<dbReference type="KEGG" id="pyg:AWM70_07000"/>
<dbReference type="EMBL" id="CP014167">
    <property type="protein sequence ID" value="ANS74360.1"/>
    <property type="molecule type" value="Genomic_DNA"/>
</dbReference>
<proteinExistence type="predicted"/>
<dbReference type="AlphaFoldDB" id="A0A1B1MYV3"/>
<organism evidence="3 4">
    <name type="scientific">Paenibacillus yonginensis</name>
    <dbReference type="NCBI Taxonomy" id="1462996"/>
    <lineage>
        <taxon>Bacteria</taxon>
        <taxon>Bacillati</taxon>
        <taxon>Bacillota</taxon>
        <taxon>Bacilli</taxon>
        <taxon>Bacillales</taxon>
        <taxon>Paenibacillaceae</taxon>
        <taxon>Paenibacillus</taxon>
    </lineage>
</organism>
<evidence type="ECO:0008006" key="5">
    <source>
        <dbReference type="Google" id="ProtNLM"/>
    </source>
</evidence>
<dbReference type="GO" id="GO:0005886">
    <property type="term" value="C:plasma membrane"/>
    <property type="evidence" value="ECO:0007669"/>
    <property type="project" value="TreeGrafter"/>
</dbReference>
<dbReference type="STRING" id="1462996.AWM70_07000"/>
<dbReference type="InterPro" id="IPR006750">
    <property type="entry name" value="YdcZ"/>
</dbReference>
<keyword evidence="2" id="KW-1133">Transmembrane helix</keyword>
<dbReference type="RefSeq" id="WP_068694961.1">
    <property type="nucleotide sequence ID" value="NZ_CP014167.1"/>
</dbReference>
<name>A0A1B1MYV3_9BACL</name>
<evidence type="ECO:0000313" key="4">
    <source>
        <dbReference type="Proteomes" id="UP000092573"/>
    </source>
</evidence>
<feature type="transmembrane region" description="Helical" evidence="2">
    <location>
        <begin position="121"/>
        <end position="140"/>
    </location>
</feature>
<dbReference type="Proteomes" id="UP000092573">
    <property type="component" value="Chromosome"/>
</dbReference>
<sequence length="164" mass="17893">MIIGIWLAVLAGSLVSLQNIFNSKVNQHVSSWGTTTLVLGMGFAASLLLGLVFEGKRMFHLVNMQPWYWISGIIGVGVVICLVQALKRLEPTFSISIVMTSQLGFALLWDSMGWLGLEKVPFRLSQLVGVLVIIAGIVVFKTGGSLGRPKRKQTPNRKESEPAV</sequence>
<dbReference type="OrthoDB" id="2382207at2"/>
<protein>
    <recommendedName>
        <fullName evidence="5">DMT family transporter</fullName>
    </recommendedName>
</protein>
<feature type="transmembrane region" description="Helical" evidence="2">
    <location>
        <begin position="67"/>
        <end position="86"/>
    </location>
</feature>
<feature type="transmembrane region" description="Helical" evidence="2">
    <location>
        <begin position="92"/>
        <end position="109"/>
    </location>
</feature>
<comment type="subcellular location">
    <subcellularLocation>
        <location evidence="1">Endomembrane system</location>
        <topology evidence="1">Multi-pass membrane protein</topology>
    </subcellularLocation>
</comment>
<dbReference type="InterPro" id="IPR037185">
    <property type="entry name" value="EmrE-like"/>
</dbReference>
<gene>
    <name evidence="3" type="ORF">AWM70_07000</name>
</gene>
<dbReference type="Pfam" id="PF04657">
    <property type="entry name" value="DMT_YdcZ"/>
    <property type="match status" value="1"/>
</dbReference>
<keyword evidence="2" id="KW-0472">Membrane</keyword>
<keyword evidence="2" id="KW-0812">Transmembrane</keyword>
<reference evidence="3 4" key="1">
    <citation type="submission" date="2016-01" db="EMBL/GenBank/DDBJ databases">
        <title>Complete Genome Sequence of Paenibacillus yonginensis DCY84, a novel Plant Growth-Promoting Bacteria with Elicitation of Induced Systemic Resistance.</title>
        <authorList>
            <person name="Kim Y.J."/>
            <person name="Yang D.C."/>
            <person name="Sukweenadhi J."/>
        </authorList>
    </citation>
    <scope>NUCLEOTIDE SEQUENCE [LARGE SCALE GENOMIC DNA]</scope>
    <source>
        <strain evidence="3 4">DCY84</strain>
    </source>
</reference>
<accession>A0A1B1MYV3</accession>